<name>A0A8J3LI78_9ACTN</name>
<dbReference type="RefSeq" id="WP_166387146.1">
    <property type="nucleotide sequence ID" value="NZ_BAAATT010000018.1"/>
</dbReference>
<accession>A0A8J3LI78</accession>
<keyword evidence="2" id="KW-1185">Reference proteome</keyword>
<dbReference type="EMBL" id="BONJ01000043">
    <property type="protein sequence ID" value="GIG18695.1"/>
    <property type="molecule type" value="Genomic_DNA"/>
</dbReference>
<protein>
    <submittedName>
        <fullName evidence="1">Uncharacterized protein</fullName>
    </submittedName>
</protein>
<gene>
    <name evidence="1" type="ORF">Cme02nite_70270</name>
</gene>
<proteinExistence type="predicted"/>
<reference evidence="1" key="1">
    <citation type="submission" date="2021-01" db="EMBL/GenBank/DDBJ databases">
        <title>Whole genome shotgun sequence of Catellatospora methionotrophica NBRC 14553.</title>
        <authorList>
            <person name="Komaki H."/>
            <person name="Tamura T."/>
        </authorList>
    </citation>
    <scope>NUCLEOTIDE SEQUENCE</scope>
    <source>
        <strain evidence="1">NBRC 14553</strain>
    </source>
</reference>
<sequence>MTGHGLRLPTGLTRRARAYLTAYAVRRAVWSPEQHRRHWHRSGLPDAAIERLAAFQGRWGGLELPPTPEYEGGPLVLDAADPAVTDALGPHFEAGKPRQTVAYRFTVDGTGRFGILAQDSWVALHASTEGWVESAALRRLADSLPAEVRMATGPKIDGLPDRYGLRPLPEVAGLADGWWRGKDTLLAIYRGEARLFGNPQYQTAYLYLGIEDLTEHLRLGVS</sequence>
<comment type="caution">
    <text evidence="1">The sequence shown here is derived from an EMBL/GenBank/DDBJ whole genome shotgun (WGS) entry which is preliminary data.</text>
</comment>
<dbReference type="Proteomes" id="UP000660339">
    <property type="component" value="Unassembled WGS sequence"/>
</dbReference>
<organism evidence="1 2">
    <name type="scientific">Catellatospora methionotrophica</name>
    <dbReference type="NCBI Taxonomy" id="121620"/>
    <lineage>
        <taxon>Bacteria</taxon>
        <taxon>Bacillati</taxon>
        <taxon>Actinomycetota</taxon>
        <taxon>Actinomycetes</taxon>
        <taxon>Micromonosporales</taxon>
        <taxon>Micromonosporaceae</taxon>
        <taxon>Catellatospora</taxon>
    </lineage>
</organism>
<evidence type="ECO:0000313" key="2">
    <source>
        <dbReference type="Proteomes" id="UP000660339"/>
    </source>
</evidence>
<evidence type="ECO:0000313" key="1">
    <source>
        <dbReference type="EMBL" id="GIG18695.1"/>
    </source>
</evidence>
<dbReference type="AlphaFoldDB" id="A0A8J3LI78"/>